<name>A0A1I3SFE1_9RHOB</name>
<feature type="compositionally biased region" description="Low complexity" evidence="1">
    <location>
        <begin position="193"/>
        <end position="225"/>
    </location>
</feature>
<feature type="region of interest" description="Disordered" evidence="1">
    <location>
        <begin position="172"/>
        <end position="285"/>
    </location>
</feature>
<keyword evidence="3" id="KW-1185">Reference proteome</keyword>
<protein>
    <submittedName>
        <fullName evidence="2">Uncharacterized protein</fullName>
    </submittedName>
</protein>
<gene>
    <name evidence="2" type="ORF">SAMN04488095_3137</name>
</gene>
<dbReference type="RefSeq" id="WP_092782917.1">
    <property type="nucleotide sequence ID" value="NZ_FORA01000004.1"/>
</dbReference>
<evidence type="ECO:0000256" key="1">
    <source>
        <dbReference type="SAM" id="MobiDB-lite"/>
    </source>
</evidence>
<evidence type="ECO:0000313" key="3">
    <source>
        <dbReference type="Proteomes" id="UP000199110"/>
    </source>
</evidence>
<dbReference type="EMBL" id="FORA01000004">
    <property type="protein sequence ID" value="SFJ57514.1"/>
    <property type="molecule type" value="Genomic_DNA"/>
</dbReference>
<sequence>MAQTHDIEDVLSSIRRLVANEQAAIPVPPELEPGPMLVLAEEHRVTEPEDPFQTIHALAQEEMDGRDAEHFVEDMPSDVTAITGDLVDLLPEEVEDEATDWSDESELDTYAEDADFEAESATDEDTMVISSLAEVSKTYEWNVANNPDMVPDIEAEIAAMLDAEDAAKHQIEVETPEESVTQSQADAPETDAPEAATENAPEGELWAEFPAPTAEAEAEAAAPEADVVTFEADPWEPSPVAETPAPEDEDSAEPDLKAADIDIEASQPETEADPLDEPSLGDVDLSGLDLSEVDFDTPMANIAAGAVTAAATRAVESAIDLSDLSDAGQSEEALREMIAEIVRQELAGELGERITRNVRKLVRREIRQMMAAEEFE</sequence>
<dbReference type="OrthoDB" id="7875768at2"/>
<accession>A0A1I3SFE1</accession>
<dbReference type="STRING" id="390807.SAMN04488095_3137"/>
<reference evidence="2 3" key="1">
    <citation type="submission" date="2016-10" db="EMBL/GenBank/DDBJ databases">
        <authorList>
            <person name="de Groot N.N."/>
        </authorList>
    </citation>
    <scope>NUCLEOTIDE SEQUENCE [LARGE SCALE GENOMIC DNA]</scope>
    <source>
        <strain evidence="2 3">DSM 19073</strain>
    </source>
</reference>
<proteinExistence type="predicted"/>
<evidence type="ECO:0000313" key="2">
    <source>
        <dbReference type="EMBL" id="SFJ57514.1"/>
    </source>
</evidence>
<dbReference type="AlphaFoldDB" id="A0A1I3SFE1"/>
<dbReference type="Proteomes" id="UP000199110">
    <property type="component" value="Unassembled WGS sequence"/>
</dbReference>
<organism evidence="2 3">
    <name type="scientific">Jannaschia pohangensis</name>
    <dbReference type="NCBI Taxonomy" id="390807"/>
    <lineage>
        <taxon>Bacteria</taxon>
        <taxon>Pseudomonadati</taxon>
        <taxon>Pseudomonadota</taxon>
        <taxon>Alphaproteobacteria</taxon>
        <taxon>Rhodobacterales</taxon>
        <taxon>Roseobacteraceae</taxon>
        <taxon>Jannaschia</taxon>
    </lineage>
</organism>